<evidence type="ECO:0000313" key="4">
    <source>
        <dbReference type="Proteomes" id="UP000326170"/>
    </source>
</evidence>
<gene>
    <name evidence="3" type="ORF">GCU68_16445</name>
</gene>
<dbReference type="Pfam" id="PF00582">
    <property type="entry name" value="Usp"/>
    <property type="match status" value="2"/>
</dbReference>
<dbReference type="KEGG" id="nas:GCU68_16445"/>
<dbReference type="PANTHER" id="PTHR46268:SF6">
    <property type="entry name" value="UNIVERSAL STRESS PROTEIN UP12"/>
    <property type="match status" value="1"/>
</dbReference>
<dbReference type="OrthoDB" id="43026at2157"/>
<dbReference type="InterPro" id="IPR006016">
    <property type="entry name" value="UspA"/>
</dbReference>
<evidence type="ECO:0000259" key="2">
    <source>
        <dbReference type="Pfam" id="PF00582"/>
    </source>
</evidence>
<feature type="domain" description="UspA" evidence="2">
    <location>
        <begin position="8"/>
        <end position="143"/>
    </location>
</feature>
<evidence type="ECO:0000256" key="1">
    <source>
        <dbReference type="ARBA" id="ARBA00008791"/>
    </source>
</evidence>
<protein>
    <submittedName>
        <fullName evidence="3">Universal stress protein</fullName>
    </submittedName>
</protein>
<reference evidence="3 4" key="1">
    <citation type="journal article" date="2007" name="Int. J. Syst. Evol. Microbiol.">
        <title>Natronorubrum sulfidifaciens sp. nov., an extremely haloalkaliphilic archaeon isolated from Aiding salt lake in Xin-Jiang, China.</title>
        <authorList>
            <person name="Cui H.L."/>
            <person name="Tohty D."/>
            <person name="Liu H.C."/>
            <person name="Liu S.J."/>
            <person name="Oren A."/>
            <person name="Zhou P.J."/>
        </authorList>
    </citation>
    <scope>NUCLEOTIDE SEQUENCE [LARGE SCALE GENOMIC DNA]</scope>
    <source>
        <strain evidence="3 4">7-3</strain>
    </source>
</reference>
<evidence type="ECO:0000313" key="3">
    <source>
        <dbReference type="EMBL" id="QFU84010.1"/>
    </source>
</evidence>
<feature type="domain" description="UspA" evidence="2">
    <location>
        <begin position="154"/>
        <end position="277"/>
    </location>
</feature>
<name>A0A5P9P854_9EURY</name>
<dbReference type="SUPFAM" id="SSF52402">
    <property type="entry name" value="Adenine nucleotide alpha hydrolases-like"/>
    <property type="match status" value="2"/>
</dbReference>
<comment type="similarity">
    <text evidence="1">Belongs to the universal stress protein A family.</text>
</comment>
<keyword evidence="4" id="KW-1185">Reference proteome</keyword>
<dbReference type="PANTHER" id="PTHR46268">
    <property type="entry name" value="STRESS RESPONSE PROTEIN NHAX"/>
    <property type="match status" value="1"/>
</dbReference>
<dbReference type="EMBL" id="CP045488">
    <property type="protein sequence ID" value="QFU84010.1"/>
    <property type="molecule type" value="Genomic_DNA"/>
</dbReference>
<dbReference type="InterPro" id="IPR014729">
    <property type="entry name" value="Rossmann-like_a/b/a_fold"/>
</dbReference>
<proteinExistence type="inferred from homology"/>
<dbReference type="Proteomes" id="UP000326170">
    <property type="component" value="Chromosome"/>
</dbReference>
<organism evidence="3 4">
    <name type="scientific">Natronorubrum aibiense</name>
    <dbReference type="NCBI Taxonomy" id="348826"/>
    <lineage>
        <taxon>Archaea</taxon>
        <taxon>Methanobacteriati</taxon>
        <taxon>Methanobacteriota</taxon>
        <taxon>Stenosarchaea group</taxon>
        <taxon>Halobacteria</taxon>
        <taxon>Halobacteriales</taxon>
        <taxon>Natrialbaceae</taxon>
        <taxon>Natronorubrum</taxon>
    </lineage>
</organism>
<dbReference type="GeneID" id="42302667"/>
<dbReference type="Gene3D" id="3.40.50.620">
    <property type="entry name" value="HUPs"/>
    <property type="match status" value="2"/>
</dbReference>
<dbReference type="AlphaFoldDB" id="A0A5P9P854"/>
<accession>A0A5P9P854</accession>
<dbReference type="RefSeq" id="WP_152943422.1">
    <property type="nucleotide sequence ID" value="NZ_CP045488.1"/>
</dbReference>
<sequence>MATASEERPVLVAIANPEHAEQLARTAGDLARATDGVVQIVSVVVKSHESPFSVYTDDAILEQYSGDAQETLDRATSVAPDDVTVTGELVVGNSVSDGLLTAIERTDARALVIGWEQRRGRTNAVLGTTVDRLLERAPCDLYVERIGSEANGVDSVLLPVAGGPHVRPAATIAKAIAARNDATVTIVSVIGADVDSDVAQESTVDAQLALEETPGPSVDVEVRLHDVDDIVGALVDEAATHDVLVFGATRQGALHRRLVGSIPRTVVHRTDRTVILARAGDAVGGPIYRQLRRLVKVP</sequence>